<dbReference type="Proteomes" id="UP000294911">
    <property type="component" value="Unassembled WGS sequence"/>
</dbReference>
<sequence>MRRKIVFRALASGLLATGLVLATAQTVPAAPAAADTLTEIDKSPFQLAEKDSFAEYQPRVENLDKLLPKASFGDVLADANRDGSDLCKDTGIDGAVGFCWNDGDDATSEWYPQGISGSWDADPSGEYEGQRAMFTSWYHKGDKGARVSLVDYNDPQAPKYRHLLLVEPTAEDDFAQVKVHAGGIAWVGDYLYVVDTGWGVRVFDLNHLWQTEADPDKNQIGKGSDGKYYAYDYRYVLPQVGSFTQDEKGSCNPPPSNQDAPLCFSWVGLDRSTSPASLLTGEFFYEQEPGGRMARWPLDPNTGKLQGENGVTKPENVYASPHISMQGGVSADGTFLMSSSRGQNERGYLYKAQVDQESSSSRVPEGIEDLSYDPADGHVWSLTEYPNNRAVIGIPNAM</sequence>
<organism evidence="2 3">
    <name type="scientific">Tamaricihabitans halophyticus</name>
    <dbReference type="NCBI Taxonomy" id="1262583"/>
    <lineage>
        <taxon>Bacteria</taxon>
        <taxon>Bacillati</taxon>
        <taxon>Actinomycetota</taxon>
        <taxon>Actinomycetes</taxon>
        <taxon>Pseudonocardiales</taxon>
        <taxon>Pseudonocardiaceae</taxon>
        <taxon>Tamaricihabitans</taxon>
    </lineage>
</organism>
<feature type="chain" id="PRO_5020928895" description="Secreted protein" evidence="1">
    <location>
        <begin position="30"/>
        <end position="398"/>
    </location>
</feature>
<dbReference type="RefSeq" id="WP_243658735.1">
    <property type="nucleotide sequence ID" value="NZ_SLXQ01000001.1"/>
</dbReference>
<keyword evidence="1" id="KW-0732">Signal</keyword>
<protein>
    <recommendedName>
        <fullName evidence="4">Secreted protein</fullName>
    </recommendedName>
</protein>
<dbReference type="AlphaFoldDB" id="A0A4R2RAV5"/>
<feature type="signal peptide" evidence="1">
    <location>
        <begin position="1"/>
        <end position="29"/>
    </location>
</feature>
<comment type="caution">
    <text evidence="2">The sequence shown here is derived from an EMBL/GenBank/DDBJ whole genome shotgun (WGS) entry which is preliminary data.</text>
</comment>
<accession>A0A4R2RAV5</accession>
<name>A0A4R2RAV5_9PSEU</name>
<evidence type="ECO:0000313" key="2">
    <source>
        <dbReference type="EMBL" id="TCP56841.1"/>
    </source>
</evidence>
<dbReference type="EMBL" id="SLXQ01000001">
    <property type="protein sequence ID" value="TCP56841.1"/>
    <property type="molecule type" value="Genomic_DNA"/>
</dbReference>
<gene>
    <name evidence="2" type="ORF">EV191_101788</name>
</gene>
<reference evidence="2 3" key="1">
    <citation type="submission" date="2019-03" db="EMBL/GenBank/DDBJ databases">
        <title>Genomic Encyclopedia of Type Strains, Phase IV (KMG-IV): sequencing the most valuable type-strain genomes for metagenomic binning, comparative biology and taxonomic classification.</title>
        <authorList>
            <person name="Goeker M."/>
        </authorList>
    </citation>
    <scope>NUCLEOTIDE SEQUENCE [LARGE SCALE GENOMIC DNA]</scope>
    <source>
        <strain evidence="2 3">DSM 45765</strain>
    </source>
</reference>
<proteinExistence type="predicted"/>
<keyword evidence="3" id="KW-1185">Reference proteome</keyword>
<evidence type="ECO:0000256" key="1">
    <source>
        <dbReference type="SAM" id="SignalP"/>
    </source>
</evidence>
<evidence type="ECO:0000313" key="3">
    <source>
        <dbReference type="Proteomes" id="UP000294911"/>
    </source>
</evidence>
<evidence type="ECO:0008006" key="4">
    <source>
        <dbReference type="Google" id="ProtNLM"/>
    </source>
</evidence>